<dbReference type="GO" id="GO:0003677">
    <property type="term" value="F:DNA binding"/>
    <property type="evidence" value="ECO:0007669"/>
    <property type="project" value="UniProtKB-KW"/>
</dbReference>
<dbReference type="GeneID" id="26613149"/>
<dbReference type="Proteomes" id="UP000203318">
    <property type="component" value="Segment"/>
</dbReference>
<name>A0A0F6SJA9_9CAUD</name>
<dbReference type="SUPFAM" id="SSF101386">
    <property type="entry name" value="all-alpha NTP pyrophosphatases"/>
    <property type="match status" value="1"/>
</dbReference>
<proteinExistence type="predicted"/>
<dbReference type="CDD" id="cd11540">
    <property type="entry name" value="NTP-PPase_u3"/>
    <property type="match status" value="1"/>
</dbReference>
<dbReference type="OrthoDB" id="10506at10239"/>
<dbReference type="RefSeq" id="YP_009193781.1">
    <property type="nucleotide sequence ID" value="NC_028745.1"/>
</dbReference>
<sequence>MIVEQIIIERTMNRELHDLVVQWGSDRNLIKGSSAKDQFLKLVEEFAEVCEAYIQHNIAEVKDGIGDVMVVATIMAAQLGENLFDHLSAFIETAECQPSYGEDLKHLGNLAGALARGNQGFAIKSLVLAVASLFDAAEEYDTSMLECYQAAYDTIKDRKGVMYNGVFIKESDERYASIMAELNHANETV</sequence>
<accession>A0A0F6SJA9</accession>
<keyword evidence="1" id="KW-0238">DNA-binding</keyword>
<reference evidence="1 2" key="1">
    <citation type="journal article" date="2016" name="Microb. Biotechnol.">
        <title>A novel bacteriophage cocktail reduces and disperses Pseudomonas aeruginosa biofilms under static and flow conditions.</title>
        <authorList>
            <person name="Alves D.R."/>
            <person name="Perez-Esteban P."/>
            <person name="Kot W."/>
            <person name="Bean J.E."/>
            <person name="Arnot T."/>
            <person name="Hansen L.H."/>
            <person name="Enright M.C."/>
            <person name="Jenkins A.T."/>
        </authorList>
    </citation>
    <scope>NUCLEOTIDE SEQUENCE [LARGE SCALE GENOMIC DNA]</scope>
</reference>
<dbReference type="KEGG" id="vg:26613149"/>
<evidence type="ECO:0000313" key="1">
    <source>
        <dbReference type="EMBL" id="AKF13883.1"/>
    </source>
</evidence>
<evidence type="ECO:0000313" key="2">
    <source>
        <dbReference type="Proteomes" id="UP000203318"/>
    </source>
</evidence>
<dbReference type="EMBL" id="KR054030">
    <property type="protein sequence ID" value="AKF13883.1"/>
    <property type="molecule type" value="Genomic_DNA"/>
</dbReference>
<protein>
    <submittedName>
        <fullName evidence="1">DNA-binding protein</fullName>
    </submittedName>
</protein>
<organism evidence="1 2">
    <name type="scientific">Pseudomonas phage DL60</name>
    <dbReference type="NCBI Taxonomy" id="1640970"/>
    <lineage>
        <taxon>Viruses</taxon>
        <taxon>Duplodnaviria</taxon>
        <taxon>Heunggongvirae</taxon>
        <taxon>Uroviricota</taxon>
        <taxon>Caudoviricetes</taxon>
        <taxon>Lindbergviridae</taxon>
        <taxon>Pbunavirus</taxon>
        <taxon>Pbunavirus DL60</taxon>
    </lineage>
</organism>
<keyword evidence="2" id="KW-1185">Reference proteome</keyword>
<dbReference type="Gene3D" id="1.10.287.1080">
    <property type="entry name" value="MazG-like"/>
    <property type="match status" value="1"/>
</dbReference>